<proteinExistence type="predicted"/>
<evidence type="ECO:0000313" key="4">
    <source>
        <dbReference type="EMBL" id="KDQ22824.1"/>
    </source>
</evidence>
<dbReference type="InterPro" id="IPR012337">
    <property type="entry name" value="RNaseH-like_sf"/>
</dbReference>
<dbReference type="AlphaFoldDB" id="A0A067N4U8"/>
<dbReference type="EMBL" id="KL198014">
    <property type="protein sequence ID" value="KDQ22824.1"/>
    <property type="molecule type" value="Genomic_DNA"/>
</dbReference>
<evidence type="ECO:0008006" key="6">
    <source>
        <dbReference type="Google" id="ProtNLM"/>
    </source>
</evidence>
<dbReference type="SUPFAM" id="SSF101690">
    <property type="entry name" value="PAZ domain"/>
    <property type="match status" value="1"/>
</dbReference>
<gene>
    <name evidence="4" type="ORF">PLEOSDRAFT_1060211</name>
</gene>
<dbReference type="CDD" id="cd02846">
    <property type="entry name" value="PAZ_argonaute_like"/>
    <property type="match status" value="1"/>
</dbReference>
<dbReference type="PROSITE" id="PS50821">
    <property type="entry name" value="PAZ"/>
    <property type="match status" value="1"/>
</dbReference>
<evidence type="ECO:0000259" key="2">
    <source>
        <dbReference type="PROSITE" id="PS50821"/>
    </source>
</evidence>
<dbReference type="SMART" id="SM00950">
    <property type="entry name" value="Piwi"/>
    <property type="match status" value="1"/>
</dbReference>
<feature type="compositionally biased region" description="Gly residues" evidence="1">
    <location>
        <begin position="15"/>
        <end position="50"/>
    </location>
</feature>
<organism evidence="4 5">
    <name type="scientific">Pleurotus ostreatus (strain PC15)</name>
    <name type="common">Oyster mushroom</name>
    <dbReference type="NCBI Taxonomy" id="1137138"/>
    <lineage>
        <taxon>Eukaryota</taxon>
        <taxon>Fungi</taxon>
        <taxon>Dikarya</taxon>
        <taxon>Basidiomycota</taxon>
        <taxon>Agaricomycotina</taxon>
        <taxon>Agaricomycetes</taxon>
        <taxon>Agaricomycetidae</taxon>
        <taxon>Agaricales</taxon>
        <taxon>Pleurotineae</taxon>
        <taxon>Pleurotaceae</taxon>
        <taxon>Pleurotus</taxon>
    </lineage>
</organism>
<dbReference type="InterPro" id="IPR045246">
    <property type="entry name" value="Piwi_ago-like"/>
</dbReference>
<dbReference type="InterPro" id="IPR032474">
    <property type="entry name" value="Argonaute_N"/>
</dbReference>
<dbReference type="Gene3D" id="3.30.420.10">
    <property type="entry name" value="Ribonuclease H-like superfamily/Ribonuclease H"/>
    <property type="match status" value="1"/>
</dbReference>
<dbReference type="GO" id="GO:0003723">
    <property type="term" value="F:RNA binding"/>
    <property type="evidence" value="ECO:0007669"/>
    <property type="project" value="InterPro"/>
</dbReference>
<feature type="domain" description="PAZ" evidence="2">
    <location>
        <begin position="309"/>
        <end position="410"/>
    </location>
</feature>
<dbReference type="InParanoid" id="A0A067N4U8"/>
<dbReference type="SMART" id="SM01163">
    <property type="entry name" value="DUF1785"/>
    <property type="match status" value="1"/>
</dbReference>
<evidence type="ECO:0000313" key="5">
    <source>
        <dbReference type="Proteomes" id="UP000027073"/>
    </source>
</evidence>
<dbReference type="STRING" id="1137138.A0A067N4U8"/>
<dbReference type="PANTHER" id="PTHR22891">
    <property type="entry name" value="EUKARYOTIC TRANSLATION INITIATION FACTOR 2C"/>
    <property type="match status" value="1"/>
</dbReference>
<sequence length="955" mass="104812">MSGSDRDPGSPAGRGSPGFRGGGGGGGFRGSPGGGGFRGGPGGGGGSRGGFGGGPVIFNANVPARTDPKLSALEDKLVASFSSLNLSAKDFKRPLRPGYGKAGKPITLRANFFAVKLPKGPIYDYQVDITPKTDINRLKERIFQLIEASPQCQPFINHIAHDRSARLVAATELPQPLEMRIPFLEAGQTVPGPKATTYKVVIKHTQTLDPSMLAKHFQGAADARNYDPLPLVAALNLVVQRHASQNAIRVGRNRHFFPPTGPGESFGLGPGVDAWRGFFTSVRPTVSGLMINVNVCMTAFYTPGNMAQKLLNFRGRGGGLPTLPRAFAKGIKVSTSHLGYKQRKPLKAIGTKSAREEMFDCDELGGRVSVEQYFKRKYNITLQHPDDLPCINIGAKRPNFVPAELCIIAPDVPYLQKLNDNETREMIRVACNPPAVNAEAIIQNGFPKLGLTPATYPPHMNGFGLEISNEMTAIDARELLPPNLSYKVGRTQAREGSWNILDVQFHKPARVDSWWVLVVRDGRSPFSGPTDPALQGLVQGFSKKLAKSGMAVPSQLPNLLVTDQLPSVVNDPSRTHAIDLIRQRIKQELAKFKKPSFILVLLSSRDNFIYPGIKRLGDVEFGIHTLHMQTGKALPPDPKKQDQYFSNVALKVNTKLGGHNHLLDGNAMQWLTKTKTMLVGIDVTHPGPGSIEGTPSIAAVVASVDSSFVQFPASLRIQQSKKEMLDELRDMLVERLLVYEAKNKSLPDRILVFRDGVSEGQYDTVLEEELSQIFETFRKMNTSGRAKEYKPKLSIIICGKRHHARFYPTDSANAVKNGNTKPGTVVDRGITSIFDFDFYLQAHNGLQGQVRPTHYVVIYDENNFGADEIQQGAHNFSYLYARATKAVSLIPPAYYADLACERGRCYINDFLSDDKTSASGKRADKDAERARVFNEARLKWGEGVHPSLRDSMFYI</sequence>
<dbReference type="HOGENOM" id="CLU_004544_4_1_1"/>
<feature type="domain" description="Piwi" evidence="3">
    <location>
        <begin position="597"/>
        <end position="908"/>
    </location>
</feature>
<dbReference type="InterPro" id="IPR003100">
    <property type="entry name" value="PAZ_dom"/>
</dbReference>
<dbReference type="SUPFAM" id="SSF53098">
    <property type="entry name" value="Ribonuclease H-like"/>
    <property type="match status" value="1"/>
</dbReference>
<dbReference type="Pfam" id="PF02171">
    <property type="entry name" value="Piwi"/>
    <property type="match status" value="1"/>
</dbReference>
<reference evidence="5" key="1">
    <citation type="journal article" date="2014" name="Proc. Natl. Acad. Sci. U.S.A.">
        <title>Extensive sampling of basidiomycete genomes demonstrates inadequacy of the white-rot/brown-rot paradigm for wood decay fungi.</title>
        <authorList>
            <person name="Riley R."/>
            <person name="Salamov A.A."/>
            <person name="Brown D.W."/>
            <person name="Nagy L.G."/>
            <person name="Floudas D."/>
            <person name="Held B.W."/>
            <person name="Levasseur A."/>
            <person name="Lombard V."/>
            <person name="Morin E."/>
            <person name="Otillar R."/>
            <person name="Lindquist E.A."/>
            <person name="Sun H."/>
            <person name="LaButti K.M."/>
            <person name="Schmutz J."/>
            <person name="Jabbour D."/>
            <person name="Luo H."/>
            <person name="Baker S.E."/>
            <person name="Pisabarro A.G."/>
            <person name="Walton J.D."/>
            <person name="Blanchette R.A."/>
            <person name="Henrissat B."/>
            <person name="Martin F."/>
            <person name="Cullen D."/>
            <person name="Hibbett D.S."/>
            <person name="Grigoriev I.V."/>
        </authorList>
    </citation>
    <scope>NUCLEOTIDE SEQUENCE [LARGE SCALE GENOMIC DNA]</scope>
    <source>
        <strain evidence="5">PC15</strain>
    </source>
</reference>
<evidence type="ECO:0000256" key="1">
    <source>
        <dbReference type="SAM" id="MobiDB-lite"/>
    </source>
</evidence>
<evidence type="ECO:0000259" key="3">
    <source>
        <dbReference type="PROSITE" id="PS50822"/>
    </source>
</evidence>
<feature type="region of interest" description="Disordered" evidence="1">
    <location>
        <begin position="1"/>
        <end position="50"/>
    </location>
</feature>
<dbReference type="Pfam" id="PF08699">
    <property type="entry name" value="ArgoL1"/>
    <property type="match status" value="1"/>
</dbReference>
<dbReference type="Proteomes" id="UP000027073">
    <property type="component" value="Unassembled WGS sequence"/>
</dbReference>
<dbReference type="PROSITE" id="PS50822">
    <property type="entry name" value="PIWI"/>
    <property type="match status" value="1"/>
</dbReference>
<dbReference type="Gene3D" id="3.40.50.2300">
    <property type="match status" value="1"/>
</dbReference>
<dbReference type="CDD" id="cd04657">
    <property type="entry name" value="Piwi_ago-like"/>
    <property type="match status" value="1"/>
</dbReference>
<dbReference type="InterPro" id="IPR014811">
    <property type="entry name" value="ArgoL1"/>
</dbReference>
<protein>
    <recommendedName>
        <fullName evidence="6">Piwi domain-containing protein</fullName>
    </recommendedName>
</protein>
<dbReference type="VEuPathDB" id="FungiDB:PLEOSDRAFT_1060211"/>
<accession>A0A067N4U8</accession>
<dbReference type="Pfam" id="PF16488">
    <property type="entry name" value="ArgoL2"/>
    <property type="match status" value="1"/>
</dbReference>
<dbReference type="InterPro" id="IPR003165">
    <property type="entry name" value="Piwi"/>
</dbReference>
<dbReference type="InterPro" id="IPR032472">
    <property type="entry name" value="ArgoL2"/>
</dbReference>
<dbReference type="Pfam" id="PF02170">
    <property type="entry name" value="PAZ"/>
    <property type="match status" value="1"/>
</dbReference>
<dbReference type="InterPro" id="IPR036085">
    <property type="entry name" value="PAZ_dom_sf"/>
</dbReference>
<dbReference type="OrthoDB" id="10252740at2759"/>
<dbReference type="InterPro" id="IPR036397">
    <property type="entry name" value="RNaseH_sf"/>
</dbReference>
<name>A0A067N4U8_PLEO1</name>
<dbReference type="Gene3D" id="2.170.260.10">
    <property type="entry name" value="paz domain"/>
    <property type="match status" value="1"/>
</dbReference>
<dbReference type="Pfam" id="PF16486">
    <property type="entry name" value="ArgoN"/>
    <property type="match status" value="1"/>
</dbReference>